<gene>
    <name evidence="1" type="ORF">IC231_16255</name>
</gene>
<protein>
    <submittedName>
        <fullName evidence="1">Uncharacterized protein</fullName>
    </submittedName>
</protein>
<dbReference type="RefSeq" id="WP_190785555.1">
    <property type="nucleotide sequence ID" value="NZ_JACWZZ010000004.1"/>
</dbReference>
<dbReference type="Proteomes" id="UP000642468">
    <property type="component" value="Unassembled WGS sequence"/>
</dbReference>
<evidence type="ECO:0000313" key="2">
    <source>
        <dbReference type="Proteomes" id="UP000642468"/>
    </source>
</evidence>
<sequence length="99" mass="11391">MLDFYLIHDDQNPSSKGFVLERVGGIEDGLFFQLQAKGIIEPWYDYYGTFRWGSEIVACMLLRLKSNPQIVSLSEERKAFMVILQKAVDEQYGLMGYGD</sequence>
<name>A0ABR8JL50_9BACT</name>
<proteinExistence type="predicted"/>
<evidence type="ECO:0000313" key="1">
    <source>
        <dbReference type="EMBL" id="MBD2716600.1"/>
    </source>
</evidence>
<accession>A0ABR8JL50</accession>
<comment type="caution">
    <text evidence="1">The sequence shown here is derived from an EMBL/GenBank/DDBJ whole genome shotgun (WGS) entry which is preliminary data.</text>
</comment>
<reference evidence="1 2" key="1">
    <citation type="submission" date="2020-09" db="EMBL/GenBank/DDBJ databases">
        <authorList>
            <person name="Kim M.K."/>
        </authorList>
    </citation>
    <scope>NUCLEOTIDE SEQUENCE [LARGE SCALE GENOMIC DNA]</scope>
    <source>
        <strain evidence="1 2">BT646</strain>
    </source>
</reference>
<organism evidence="1 2">
    <name type="scientific">Hymenobacter duratus</name>
    <dbReference type="NCBI Taxonomy" id="2771356"/>
    <lineage>
        <taxon>Bacteria</taxon>
        <taxon>Pseudomonadati</taxon>
        <taxon>Bacteroidota</taxon>
        <taxon>Cytophagia</taxon>
        <taxon>Cytophagales</taxon>
        <taxon>Hymenobacteraceae</taxon>
        <taxon>Hymenobacter</taxon>
    </lineage>
</organism>
<dbReference type="EMBL" id="JACWZZ010000004">
    <property type="protein sequence ID" value="MBD2716600.1"/>
    <property type="molecule type" value="Genomic_DNA"/>
</dbReference>
<keyword evidence="2" id="KW-1185">Reference proteome</keyword>